<organism evidence="2 3">
    <name type="scientific">Dryococelus australis</name>
    <dbReference type="NCBI Taxonomy" id="614101"/>
    <lineage>
        <taxon>Eukaryota</taxon>
        <taxon>Metazoa</taxon>
        <taxon>Ecdysozoa</taxon>
        <taxon>Arthropoda</taxon>
        <taxon>Hexapoda</taxon>
        <taxon>Insecta</taxon>
        <taxon>Pterygota</taxon>
        <taxon>Neoptera</taxon>
        <taxon>Polyneoptera</taxon>
        <taxon>Phasmatodea</taxon>
        <taxon>Verophasmatodea</taxon>
        <taxon>Anareolatae</taxon>
        <taxon>Phasmatidae</taxon>
        <taxon>Eurycanthinae</taxon>
        <taxon>Dryococelus</taxon>
    </lineage>
</organism>
<dbReference type="EMBL" id="JARBHB010000002">
    <property type="protein sequence ID" value="KAJ8893477.1"/>
    <property type="molecule type" value="Genomic_DNA"/>
</dbReference>
<feature type="region of interest" description="Disordered" evidence="1">
    <location>
        <begin position="411"/>
        <end position="446"/>
    </location>
</feature>
<gene>
    <name evidence="2" type="ORF">PR048_006075</name>
</gene>
<proteinExistence type="predicted"/>
<sequence length="446" mass="50300">MLCTTQLFQGKRWCRLRLYFEHNWTGAMGRLNTANMRSALTIREKFAQYFSSEEESLPHRLTAVVAITRHQKWLVCKILRDSVVATGGGDPPPLATVAVCKHFRLYNARLWDTANPRPSGATESPVCKGPLMVIQYSLFVQKTRAYLVYREMDRFTWPGMADIHLSMWLLSATVELQHLCTAKGIRTYGCHIIRRSQPMIGRHHEEGAFTTNFRGSASALPASVALPGSLPDPWPDLPVRRPTSLVRDRKPLLVLRGKQFGKRLRTTVHERKLKLTNDLGTWDLGTLEQRAMMSEGHVHQSAVRSPRTSYCGLGLTVTCGRRKTRALHPRSPDLSPIDLFMECYKELGVRVSNSDPEGFVARIHTAAEIIKSIPGVIVRVRESWHRQCTICSEVCDRDPCLMTQLLPEERSATWSGSRDGRRSPAACGYEGRKLGPRSQGCGRSPR</sequence>
<dbReference type="Proteomes" id="UP001159363">
    <property type="component" value="Chromosome 2"/>
</dbReference>
<keyword evidence="3" id="KW-1185">Reference proteome</keyword>
<protein>
    <submittedName>
        <fullName evidence="2">Uncharacterized protein</fullName>
    </submittedName>
</protein>
<accession>A0ABQ9I9Y7</accession>
<evidence type="ECO:0000256" key="1">
    <source>
        <dbReference type="SAM" id="MobiDB-lite"/>
    </source>
</evidence>
<reference evidence="2 3" key="1">
    <citation type="submission" date="2023-02" db="EMBL/GenBank/DDBJ databases">
        <title>LHISI_Scaffold_Assembly.</title>
        <authorList>
            <person name="Stuart O.P."/>
            <person name="Cleave R."/>
            <person name="Magrath M.J.L."/>
            <person name="Mikheyev A.S."/>
        </authorList>
    </citation>
    <scope>NUCLEOTIDE SEQUENCE [LARGE SCALE GENOMIC DNA]</scope>
    <source>
        <strain evidence="2">Daus_M_001</strain>
        <tissue evidence="2">Leg muscle</tissue>
    </source>
</reference>
<evidence type="ECO:0000313" key="3">
    <source>
        <dbReference type="Proteomes" id="UP001159363"/>
    </source>
</evidence>
<comment type="caution">
    <text evidence="2">The sequence shown here is derived from an EMBL/GenBank/DDBJ whole genome shotgun (WGS) entry which is preliminary data.</text>
</comment>
<evidence type="ECO:0000313" key="2">
    <source>
        <dbReference type="EMBL" id="KAJ8893477.1"/>
    </source>
</evidence>
<name>A0ABQ9I9Y7_9NEOP</name>